<organism evidence="5 6">
    <name type="scientific">Marinomonas pollencensis</name>
    <dbReference type="NCBI Taxonomy" id="491954"/>
    <lineage>
        <taxon>Bacteria</taxon>
        <taxon>Pseudomonadati</taxon>
        <taxon>Pseudomonadota</taxon>
        <taxon>Gammaproteobacteria</taxon>
        <taxon>Oceanospirillales</taxon>
        <taxon>Oceanospirillaceae</taxon>
        <taxon>Marinomonas</taxon>
    </lineage>
</organism>
<dbReference type="AlphaFoldDB" id="A0A3E0DG00"/>
<evidence type="ECO:0000256" key="1">
    <source>
        <dbReference type="ARBA" id="ARBA00001946"/>
    </source>
</evidence>
<dbReference type="SUPFAM" id="SSF55073">
    <property type="entry name" value="Nucleotide cyclase"/>
    <property type="match status" value="1"/>
</dbReference>
<dbReference type="GO" id="GO:0043709">
    <property type="term" value="P:cell adhesion involved in single-species biofilm formation"/>
    <property type="evidence" value="ECO:0007669"/>
    <property type="project" value="TreeGrafter"/>
</dbReference>
<dbReference type="GO" id="GO:0052621">
    <property type="term" value="F:diguanylate cyclase activity"/>
    <property type="evidence" value="ECO:0007669"/>
    <property type="project" value="UniProtKB-EC"/>
</dbReference>
<dbReference type="InterPro" id="IPR050469">
    <property type="entry name" value="Diguanylate_Cyclase"/>
</dbReference>
<dbReference type="CDD" id="cd01949">
    <property type="entry name" value="GGDEF"/>
    <property type="match status" value="1"/>
</dbReference>
<dbReference type="EMBL" id="QUNG01000013">
    <property type="protein sequence ID" value="REG81603.1"/>
    <property type="molecule type" value="Genomic_DNA"/>
</dbReference>
<name>A0A3E0DG00_9GAMM</name>
<dbReference type="InterPro" id="IPR000160">
    <property type="entry name" value="GGDEF_dom"/>
</dbReference>
<evidence type="ECO:0000256" key="2">
    <source>
        <dbReference type="ARBA" id="ARBA00012528"/>
    </source>
</evidence>
<evidence type="ECO:0000259" key="4">
    <source>
        <dbReference type="PROSITE" id="PS50887"/>
    </source>
</evidence>
<dbReference type="InterPro" id="IPR043128">
    <property type="entry name" value="Rev_trsase/Diguanyl_cyclase"/>
</dbReference>
<gene>
    <name evidence="5" type="ORF">DFP81_11326</name>
</gene>
<dbReference type="SMART" id="SM00267">
    <property type="entry name" value="GGDEF"/>
    <property type="match status" value="1"/>
</dbReference>
<dbReference type="Proteomes" id="UP000256542">
    <property type="component" value="Unassembled WGS sequence"/>
</dbReference>
<dbReference type="SUPFAM" id="SSF55785">
    <property type="entry name" value="PYP-like sensor domain (PAS domain)"/>
    <property type="match status" value="1"/>
</dbReference>
<evidence type="ECO:0000313" key="6">
    <source>
        <dbReference type="Proteomes" id="UP000256542"/>
    </source>
</evidence>
<sequence length="302" mass="33805">MVSIEQMAKVLEALPDPVFVLSRSGRYVAVFGGHDTRYYHSAEGLVGLRISDIVSADKADWFLEQIAVALEAETLLIREYELSIREVGSDVEEGPVEPIWFEGRIQKLDFQIAGEDVVLWMASNITERHKLEAKLRKLSDTDKLTGLFNRRRLERELKADYRAFIGQGVPTSIVIFDLDNLKTINDTLGHYVGDEVIVAIANICRNELADHGIACRYGGDEFVVALFNAEVTQAKQFADRLHEKVMHHFQQFFTKNLAASIGISVGISGMLPDDTSYKAVLKRADDALYQAKRSGKNKTIVG</sequence>
<dbReference type="InterPro" id="IPR035965">
    <property type="entry name" value="PAS-like_dom_sf"/>
</dbReference>
<protein>
    <recommendedName>
        <fullName evidence="2">diguanylate cyclase</fullName>
        <ecNumber evidence="2">2.7.7.65</ecNumber>
    </recommendedName>
</protein>
<dbReference type="Pfam" id="PF00990">
    <property type="entry name" value="GGDEF"/>
    <property type="match status" value="1"/>
</dbReference>
<dbReference type="RefSeq" id="WP_115898739.1">
    <property type="nucleotide sequence ID" value="NZ_QUNG01000013.1"/>
</dbReference>
<accession>A0A3E0DG00</accession>
<dbReference type="PANTHER" id="PTHR45138">
    <property type="entry name" value="REGULATORY COMPONENTS OF SENSORY TRANSDUCTION SYSTEM"/>
    <property type="match status" value="1"/>
</dbReference>
<dbReference type="Gene3D" id="3.30.450.20">
    <property type="entry name" value="PAS domain"/>
    <property type="match status" value="1"/>
</dbReference>
<comment type="caution">
    <text evidence="5">The sequence shown here is derived from an EMBL/GenBank/DDBJ whole genome shotgun (WGS) entry which is preliminary data.</text>
</comment>
<dbReference type="GO" id="GO:0005886">
    <property type="term" value="C:plasma membrane"/>
    <property type="evidence" value="ECO:0007669"/>
    <property type="project" value="TreeGrafter"/>
</dbReference>
<evidence type="ECO:0000256" key="3">
    <source>
        <dbReference type="ARBA" id="ARBA00034247"/>
    </source>
</evidence>
<comment type="cofactor">
    <cofactor evidence="1">
        <name>Mg(2+)</name>
        <dbReference type="ChEBI" id="CHEBI:18420"/>
    </cofactor>
</comment>
<keyword evidence="6" id="KW-1185">Reference proteome</keyword>
<comment type="catalytic activity">
    <reaction evidence="3">
        <text>2 GTP = 3',3'-c-di-GMP + 2 diphosphate</text>
        <dbReference type="Rhea" id="RHEA:24898"/>
        <dbReference type="ChEBI" id="CHEBI:33019"/>
        <dbReference type="ChEBI" id="CHEBI:37565"/>
        <dbReference type="ChEBI" id="CHEBI:58805"/>
        <dbReference type="EC" id="2.7.7.65"/>
    </reaction>
</comment>
<dbReference type="InterPro" id="IPR029787">
    <property type="entry name" value="Nucleotide_cyclase"/>
</dbReference>
<dbReference type="EC" id="2.7.7.65" evidence="2"/>
<dbReference type="NCBIfam" id="TIGR00254">
    <property type="entry name" value="GGDEF"/>
    <property type="match status" value="1"/>
</dbReference>
<dbReference type="GO" id="GO:1902201">
    <property type="term" value="P:negative regulation of bacterial-type flagellum-dependent cell motility"/>
    <property type="evidence" value="ECO:0007669"/>
    <property type="project" value="TreeGrafter"/>
</dbReference>
<dbReference type="PROSITE" id="PS50887">
    <property type="entry name" value="GGDEF"/>
    <property type="match status" value="1"/>
</dbReference>
<dbReference type="PANTHER" id="PTHR45138:SF9">
    <property type="entry name" value="DIGUANYLATE CYCLASE DGCM-RELATED"/>
    <property type="match status" value="1"/>
</dbReference>
<dbReference type="OrthoDB" id="9812260at2"/>
<reference evidence="5 6" key="1">
    <citation type="submission" date="2018-08" db="EMBL/GenBank/DDBJ databases">
        <title>Genomic Encyclopedia of Type Strains, Phase III (KMG-III): the genomes of soil and plant-associated and newly described type strains.</title>
        <authorList>
            <person name="Whitman W."/>
        </authorList>
    </citation>
    <scope>NUCLEOTIDE SEQUENCE [LARGE SCALE GENOMIC DNA]</scope>
    <source>
        <strain evidence="5 6">CECT 7375</strain>
    </source>
</reference>
<feature type="domain" description="GGDEF" evidence="4">
    <location>
        <begin position="169"/>
        <end position="302"/>
    </location>
</feature>
<evidence type="ECO:0000313" key="5">
    <source>
        <dbReference type="EMBL" id="REG81603.1"/>
    </source>
</evidence>
<dbReference type="FunFam" id="3.30.70.270:FF:000001">
    <property type="entry name" value="Diguanylate cyclase domain protein"/>
    <property type="match status" value="1"/>
</dbReference>
<dbReference type="Gene3D" id="3.30.70.270">
    <property type="match status" value="1"/>
</dbReference>
<proteinExistence type="predicted"/>